<feature type="domain" description="Fumarylacetoacetase-like C-terminal" evidence="1">
    <location>
        <begin position="67"/>
        <end position="273"/>
    </location>
</feature>
<organism evidence="3 4">
    <name type="scientific">Tessaracoccus palaemonis</name>
    <dbReference type="NCBI Taxonomy" id="2829499"/>
    <lineage>
        <taxon>Bacteria</taxon>
        <taxon>Bacillati</taxon>
        <taxon>Actinomycetota</taxon>
        <taxon>Actinomycetes</taxon>
        <taxon>Propionibacteriales</taxon>
        <taxon>Propionibacteriaceae</taxon>
        <taxon>Tessaracoccus</taxon>
    </lineage>
</organism>
<protein>
    <submittedName>
        <fullName evidence="3">Fumarylacetoacetate hydrolase family protein</fullName>
    </submittedName>
</protein>
<gene>
    <name evidence="3" type="ORF">KDB89_05555</name>
</gene>
<name>A0ABX8SKQ5_9ACTN</name>
<evidence type="ECO:0000259" key="2">
    <source>
        <dbReference type="Pfam" id="PF10370"/>
    </source>
</evidence>
<dbReference type="Proteomes" id="UP000824504">
    <property type="component" value="Chromosome"/>
</dbReference>
<dbReference type="InterPro" id="IPR011234">
    <property type="entry name" value="Fumarylacetoacetase-like_C"/>
</dbReference>
<dbReference type="RefSeq" id="WP_219083849.1">
    <property type="nucleotide sequence ID" value="NZ_CP079216.1"/>
</dbReference>
<evidence type="ECO:0000259" key="1">
    <source>
        <dbReference type="Pfam" id="PF01557"/>
    </source>
</evidence>
<keyword evidence="4" id="KW-1185">Reference proteome</keyword>
<dbReference type="Pfam" id="PF10370">
    <property type="entry name" value="Rv2993c-like_N"/>
    <property type="match status" value="1"/>
</dbReference>
<reference evidence="3 4" key="1">
    <citation type="submission" date="2021-07" db="EMBL/GenBank/DDBJ databases">
        <title>complete genome sequencing of Tessaracoccus sp.J1M15.</title>
        <authorList>
            <person name="Bae J.-W."/>
            <person name="Kim D.-y."/>
        </authorList>
    </citation>
    <scope>NUCLEOTIDE SEQUENCE [LARGE SCALE GENOMIC DNA]</scope>
    <source>
        <strain evidence="3 4">J1M15</strain>
    </source>
</reference>
<dbReference type="PANTHER" id="PTHR11820:SF7">
    <property type="entry name" value="ACYLPYRUVASE FAHD1, MITOCHONDRIAL"/>
    <property type="match status" value="1"/>
</dbReference>
<dbReference type="InterPro" id="IPR018833">
    <property type="entry name" value="Rv2993c-like_N"/>
</dbReference>
<dbReference type="PANTHER" id="PTHR11820">
    <property type="entry name" value="ACYLPYRUVASE"/>
    <property type="match status" value="1"/>
</dbReference>
<proteinExistence type="predicted"/>
<dbReference type="EMBL" id="CP079216">
    <property type="protein sequence ID" value="QXT63923.1"/>
    <property type="molecule type" value="Genomic_DNA"/>
</dbReference>
<dbReference type="Pfam" id="PF01557">
    <property type="entry name" value="FAA_hydrolase"/>
    <property type="match status" value="1"/>
</dbReference>
<accession>A0ABX8SKQ5</accession>
<feature type="domain" description="Rv2993c-like N-terminal" evidence="2">
    <location>
        <begin position="1"/>
        <end position="61"/>
    </location>
</feature>
<keyword evidence="3" id="KW-0378">Hydrolase</keyword>
<dbReference type="GO" id="GO:0016787">
    <property type="term" value="F:hydrolase activity"/>
    <property type="evidence" value="ECO:0007669"/>
    <property type="project" value="UniProtKB-KW"/>
</dbReference>
<sequence length="276" mass="29173">MRIARFATAGQDPAYGIIELAVDGGEHPDTISTLTGDPLAGVPVNYTGERHDLAAVRLLAPVIPRSKVVGVGRNYAEHAAEMGNELPAAPLLFFKPNTTVIGPDETILRPEGCTDLHFEGELAVVIGSRRTSSGRDVYCKRVPVEQAAEWVFGYTIANDVTARDWQAADDQWARAKGSDTFLPLGPWINTHVPLEEAASLSIETRVGDEVKQSGSTSQMVHGIAELISYISASITLLPGDVILTGTPAGVGPMVAGDEVHVSIDGLGTLSNPVAEA</sequence>
<evidence type="ECO:0000313" key="4">
    <source>
        <dbReference type="Proteomes" id="UP000824504"/>
    </source>
</evidence>
<evidence type="ECO:0000313" key="3">
    <source>
        <dbReference type="EMBL" id="QXT63923.1"/>
    </source>
</evidence>